<dbReference type="RefSeq" id="WP_058958821.1">
    <property type="nucleotide sequence ID" value="NZ_OCZC01000056.1"/>
</dbReference>
<dbReference type="AlphaFoldDB" id="A0A7Z7NGI1"/>
<dbReference type="Proteomes" id="UP000234345">
    <property type="component" value="Unassembled WGS sequence"/>
</dbReference>
<dbReference type="InterPro" id="IPR003615">
    <property type="entry name" value="HNH_nuc"/>
</dbReference>
<accession>A0A7Z7NGI1</accession>
<comment type="caution">
    <text evidence="2">The sequence shown here is derived from an EMBL/GenBank/DDBJ whole genome shotgun (WGS) entry which is preliminary data.</text>
</comment>
<proteinExistence type="predicted"/>
<evidence type="ECO:0000313" key="3">
    <source>
        <dbReference type="Proteomes" id="UP000234345"/>
    </source>
</evidence>
<dbReference type="SMART" id="SM00507">
    <property type="entry name" value="HNHc"/>
    <property type="match status" value="1"/>
</dbReference>
<organism evidence="2 3">
    <name type="scientific">Xanthomonas campestris pv. phaseoli</name>
    <dbReference type="NCBI Taxonomy" id="317013"/>
    <lineage>
        <taxon>Bacteria</taxon>
        <taxon>Pseudomonadati</taxon>
        <taxon>Pseudomonadota</taxon>
        <taxon>Gammaproteobacteria</taxon>
        <taxon>Lysobacterales</taxon>
        <taxon>Lysobacteraceae</taxon>
        <taxon>Xanthomonas</taxon>
    </lineage>
</organism>
<evidence type="ECO:0000313" key="2">
    <source>
        <dbReference type="EMBL" id="SOO23758.1"/>
    </source>
</evidence>
<evidence type="ECO:0000259" key="1">
    <source>
        <dbReference type="SMART" id="SM00507"/>
    </source>
</evidence>
<reference evidence="2 3" key="1">
    <citation type="submission" date="2017-10" db="EMBL/GenBank/DDBJ databases">
        <authorList>
            <person name="Regsiter A."/>
            <person name="William W."/>
        </authorList>
    </citation>
    <scope>NUCLEOTIDE SEQUENCE [LARGE SCALE GENOMIC DNA]</scope>
    <source>
        <strain evidence="2 3">CFBP6991</strain>
    </source>
</reference>
<dbReference type="InterPro" id="IPR053558">
    <property type="entry name" value="T4SS_Dot/Icm_subcomplex"/>
</dbReference>
<feature type="domain" description="HNH nuclease" evidence="1">
    <location>
        <begin position="39"/>
        <end position="89"/>
    </location>
</feature>
<sequence>MNANIHLSRHANQPLLGVKRKLWRKDDEHADVADSAFAAIRTEVLRRDHHTCVFCGFSAAKYQEVHHKDDDHTNNAYDNLITVCNVCHQVHHLGMCAMRNGGFIAAVPELTQTEINNIVRAIFVTDLIGDSDIKDKLKGLYAIFQSRGQDLLKGIFGMDISSPFTLAEVLSNCPDEMFTKRGELLAPLRLVPTREAFNAGQLEYYAANSRAIFLPENWSAMARQLVM</sequence>
<gene>
    <name evidence="2" type="ORF">XFF6991_30078</name>
</gene>
<protein>
    <submittedName>
        <fullName evidence="2">Putative type IV secretion system protein IcmJ/DotN</fullName>
    </submittedName>
</protein>
<dbReference type="CDD" id="cd00085">
    <property type="entry name" value="HNHc"/>
    <property type="match status" value="1"/>
</dbReference>
<dbReference type="NCBIfam" id="NF038221">
    <property type="entry name" value="IcmJ_DotN_IVB"/>
    <property type="match status" value="1"/>
</dbReference>
<dbReference type="EMBL" id="OCZC01000056">
    <property type="protein sequence ID" value="SOO23758.1"/>
    <property type="molecule type" value="Genomic_DNA"/>
</dbReference>
<name>A0A7Z7NGI1_XANCH</name>